<dbReference type="RefSeq" id="WP_109657198.1">
    <property type="nucleotide sequence ID" value="NZ_CP029145.1"/>
</dbReference>
<keyword evidence="1" id="KW-0732">Signal</keyword>
<organism evidence="3 4">
    <name type="scientific">Hymenobacter nivis</name>
    <dbReference type="NCBI Taxonomy" id="1850093"/>
    <lineage>
        <taxon>Bacteria</taxon>
        <taxon>Pseudomonadati</taxon>
        <taxon>Bacteroidota</taxon>
        <taxon>Cytophagia</taxon>
        <taxon>Cytophagales</taxon>
        <taxon>Hymenobacteraceae</taxon>
        <taxon>Hymenobacter</taxon>
    </lineage>
</organism>
<dbReference type="InterPro" id="IPR001763">
    <property type="entry name" value="Rhodanese-like_dom"/>
</dbReference>
<dbReference type="SMART" id="SM00450">
    <property type="entry name" value="RHOD"/>
    <property type="match status" value="1"/>
</dbReference>
<dbReference type="PROSITE" id="PS50206">
    <property type="entry name" value="RHODANESE_3"/>
    <property type="match status" value="1"/>
</dbReference>
<dbReference type="OrthoDB" id="9808735at2"/>
<dbReference type="SUPFAM" id="SSF52821">
    <property type="entry name" value="Rhodanese/Cell cycle control phosphatase"/>
    <property type="match status" value="1"/>
</dbReference>
<dbReference type="EMBL" id="CP029145">
    <property type="protein sequence ID" value="AWM34152.1"/>
    <property type="molecule type" value="Genomic_DNA"/>
</dbReference>
<dbReference type="PANTHER" id="PTHR45431">
    <property type="entry name" value="RHODANESE-LIKE DOMAIN-CONTAINING PROTEIN 15, CHLOROPLASTIC"/>
    <property type="match status" value="1"/>
</dbReference>
<dbReference type="InterPro" id="IPR036873">
    <property type="entry name" value="Rhodanese-like_dom_sf"/>
</dbReference>
<dbReference type="CDD" id="cd00158">
    <property type="entry name" value="RHOD"/>
    <property type="match status" value="1"/>
</dbReference>
<evidence type="ECO:0000256" key="1">
    <source>
        <dbReference type="SAM" id="SignalP"/>
    </source>
</evidence>
<evidence type="ECO:0000313" key="3">
    <source>
        <dbReference type="EMBL" id="AWM34152.1"/>
    </source>
</evidence>
<dbReference type="AlphaFoldDB" id="A0A2Z3GPW6"/>
<name>A0A2Z3GPW6_9BACT</name>
<proteinExistence type="predicted"/>
<feature type="signal peptide" evidence="1">
    <location>
        <begin position="1"/>
        <end position="24"/>
    </location>
</feature>
<evidence type="ECO:0000313" key="4">
    <source>
        <dbReference type="Proteomes" id="UP000245999"/>
    </source>
</evidence>
<feature type="chain" id="PRO_5016318790" evidence="1">
    <location>
        <begin position="25"/>
        <end position="138"/>
    </location>
</feature>
<protein>
    <submittedName>
        <fullName evidence="3">Rhodanese-like domain-containing protein</fullName>
    </submittedName>
</protein>
<dbReference type="InterPro" id="IPR052367">
    <property type="entry name" value="Thiosulfate_ST/Rhodanese-like"/>
</dbReference>
<feature type="domain" description="Rhodanese" evidence="2">
    <location>
        <begin position="56"/>
        <end position="138"/>
    </location>
</feature>
<sequence length="138" mass="14389">MKKLAFLLLAAVAAGCNQSFPQAAATAPAAAPTAAGLGPGGPTAAINTPKAKQLLAQPATVVLDVRTPAEYQTGHLSQARNLDVSNDDFAQQVAKLDTAKTYVLYCRSGKRSSKAADIMYQQGFHRVVNGGGYVDLKE</sequence>
<dbReference type="Gene3D" id="3.40.250.10">
    <property type="entry name" value="Rhodanese-like domain"/>
    <property type="match status" value="1"/>
</dbReference>
<dbReference type="PANTHER" id="PTHR45431:SF3">
    <property type="entry name" value="RHODANESE-LIKE DOMAIN-CONTAINING PROTEIN 15, CHLOROPLASTIC"/>
    <property type="match status" value="1"/>
</dbReference>
<keyword evidence="4" id="KW-1185">Reference proteome</keyword>
<reference evidence="4" key="1">
    <citation type="submission" date="2018-04" db="EMBL/GenBank/DDBJ databases">
        <title>Complete genome of Antarctic heterotrophic bacterium Hymenobacter nivis.</title>
        <authorList>
            <person name="Terashima M."/>
        </authorList>
    </citation>
    <scope>NUCLEOTIDE SEQUENCE [LARGE SCALE GENOMIC DNA]</scope>
    <source>
        <strain evidence="4">NBRC 111535</strain>
    </source>
</reference>
<gene>
    <name evidence="3" type="ORF">DDQ68_15985</name>
</gene>
<accession>A0A2Z3GPW6</accession>
<dbReference type="PROSITE" id="PS51257">
    <property type="entry name" value="PROKAR_LIPOPROTEIN"/>
    <property type="match status" value="1"/>
</dbReference>
<dbReference type="Proteomes" id="UP000245999">
    <property type="component" value="Chromosome"/>
</dbReference>
<evidence type="ECO:0000259" key="2">
    <source>
        <dbReference type="PROSITE" id="PS50206"/>
    </source>
</evidence>
<dbReference type="Pfam" id="PF00581">
    <property type="entry name" value="Rhodanese"/>
    <property type="match status" value="1"/>
</dbReference>
<dbReference type="KEGG" id="hnv:DDQ68_15985"/>